<dbReference type="EMBL" id="CM029043">
    <property type="protein sequence ID" value="KAG2609593.1"/>
    <property type="molecule type" value="Genomic_DNA"/>
</dbReference>
<evidence type="ECO:0000313" key="2">
    <source>
        <dbReference type="Proteomes" id="UP000823388"/>
    </source>
</evidence>
<evidence type="ECO:0000313" key="1">
    <source>
        <dbReference type="EMBL" id="KAG2609593.1"/>
    </source>
</evidence>
<sequence length="354" mass="40533">MRLALGGAQLRLPTAAMAFASLMDLSLERIWVAAGGADLLGRLVSSASCPRLQKLRMRRIYHPVFYQEMRIEADVLSELWMEDVGVLMSLKLRTPRLRVLHIYISKCSHVALRISAPRLEEIAISFQQLAYPPRWFEIDGDFPCVRSLKICMWSHSSCFTSHREAENDASMLILKQCSSLTSLDVTLFDQEVSEEDVDIIKSRVPQLPHITSLTVNVSNLFERHDFGASLASLLTRFRNLRHLSLHLPFFLSLGYNLHEGVDLLCDHTNHWESNEISMAHLQELEFTGFTGITDCELWCIKAVLRSTKSVRKVAISFNPDCWQHQGKMNTIERMLLRGGMWTSYRDTHILTCLR</sequence>
<accession>A0A8T0TKM4</accession>
<dbReference type="AlphaFoldDB" id="A0A8T0TKM4"/>
<proteinExistence type="predicted"/>
<protein>
    <recommendedName>
        <fullName evidence="3">FBD domain-containing protein</fullName>
    </recommendedName>
</protein>
<dbReference type="SUPFAM" id="SSF52047">
    <property type="entry name" value="RNI-like"/>
    <property type="match status" value="1"/>
</dbReference>
<comment type="caution">
    <text evidence="1">The sequence shown here is derived from an EMBL/GenBank/DDBJ whole genome shotgun (WGS) entry which is preliminary data.</text>
</comment>
<organism evidence="1 2">
    <name type="scientific">Panicum virgatum</name>
    <name type="common">Blackwell switchgrass</name>
    <dbReference type="NCBI Taxonomy" id="38727"/>
    <lineage>
        <taxon>Eukaryota</taxon>
        <taxon>Viridiplantae</taxon>
        <taxon>Streptophyta</taxon>
        <taxon>Embryophyta</taxon>
        <taxon>Tracheophyta</taxon>
        <taxon>Spermatophyta</taxon>
        <taxon>Magnoliopsida</taxon>
        <taxon>Liliopsida</taxon>
        <taxon>Poales</taxon>
        <taxon>Poaceae</taxon>
        <taxon>PACMAD clade</taxon>
        <taxon>Panicoideae</taxon>
        <taxon>Panicodae</taxon>
        <taxon>Paniceae</taxon>
        <taxon>Panicinae</taxon>
        <taxon>Panicum</taxon>
        <taxon>Panicum sect. Hiantes</taxon>
    </lineage>
</organism>
<reference evidence="1" key="1">
    <citation type="submission" date="2020-05" db="EMBL/GenBank/DDBJ databases">
        <title>WGS assembly of Panicum virgatum.</title>
        <authorList>
            <person name="Lovell J.T."/>
            <person name="Jenkins J."/>
            <person name="Shu S."/>
            <person name="Juenger T.E."/>
            <person name="Schmutz J."/>
        </authorList>
    </citation>
    <scope>NUCLEOTIDE SEQUENCE</scope>
    <source>
        <strain evidence="1">AP13</strain>
    </source>
</reference>
<evidence type="ECO:0008006" key="3">
    <source>
        <dbReference type="Google" id="ProtNLM"/>
    </source>
</evidence>
<dbReference type="Gene3D" id="3.80.10.10">
    <property type="entry name" value="Ribonuclease Inhibitor"/>
    <property type="match status" value="1"/>
</dbReference>
<dbReference type="InterPro" id="IPR032675">
    <property type="entry name" value="LRR_dom_sf"/>
</dbReference>
<name>A0A8T0TKM4_PANVG</name>
<keyword evidence="2" id="KW-1185">Reference proteome</keyword>
<gene>
    <name evidence="1" type="ORF">PVAP13_4KG051700</name>
</gene>
<dbReference type="PANTHER" id="PTHR34709:SF28">
    <property type="entry name" value="OS08G0272601 PROTEIN"/>
    <property type="match status" value="1"/>
</dbReference>
<dbReference type="PANTHER" id="PTHR34709">
    <property type="entry name" value="OS10G0396666 PROTEIN"/>
    <property type="match status" value="1"/>
</dbReference>
<dbReference type="InterPro" id="IPR055312">
    <property type="entry name" value="FBL15-like"/>
</dbReference>
<dbReference type="Proteomes" id="UP000823388">
    <property type="component" value="Chromosome 4K"/>
</dbReference>